<reference evidence="2" key="1">
    <citation type="journal article" date="2015" name="Proc. Natl. Acad. Sci. U.S.A.">
        <title>Networks of energetic and metabolic interactions define dynamics in microbial communities.</title>
        <authorList>
            <person name="Embree M."/>
            <person name="Liu J.K."/>
            <person name="Al-Bassam M.M."/>
            <person name="Zengler K."/>
        </authorList>
    </citation>
    <scope>NUCLEOTIDE SEQUENCE</scope>
</reference>
<evidence type="ECO:0000313" key="2">
    <source>
        <dbReference type="EMBL" id="KUG19454.1"/>
    </source>
</evidence>
<feature type="transmembrane region" description="Helical" evidence="1">
    <location>
        <begin position="291"/>
        <end position="319"/>
    </location>
</feature>
<name>A0A0W8FFG2_9ZZZZ</name>
<sequence>MKIRWLESMAGFFPCLVMFVYIAGVAFCFAIGEMSYLINGSIIAFPAIVASAVFIVMKRRDTDLTGKTAIFSRNPLVYAALFAIFFMFTILVLRFTPTDSVWGSLALLSLHAIILVQVISRRPLPAAVLGQILLTLAVTIYSYTLRTALYFGNTDTMPHIYLSTVTYLSGHVIPRELGNYAHFPLYHVYIAISSHILGLDIQTSLFIVTCLVFSATVLFLYYLSNSIFKNEQISLLIALVYAMNGSVIHYGTYMVTRTLTYVGFLLLLYVLVSLAEPAYAASRPAARRILVVITFVFILLTHQISTPMIIILLGLLMFLERIVRDRRHVTPVFLAVPVTLFAFYWTFFAYSFIWELFPRADPALYSNVVVSDVLNVGLSFLTNQLDALIVVFFGLIGGIYLIWKQQPRYSIVFGILGLASLALNVPNVLTMVFQLVTVLRIDRFALLLLPFLAVVMGAGMYLLTRYLSALHVPKRLIGILLIALVILYGIGSLGLYREEPAHIRESFNEKEIIGFNHVLRTVPDGSSLHSDYYTARFFGRGKFDGSERLGLPFFNPDDSLQRVMPDNTSAPMNEGYIILLNYQLRHHGLLFSMGQDEFDPGFMQPYPPTEENVGNLLERVSAEDKIYSNHGVDVYHSLP</sequence>
<feature type="transmembrane region" description="Helical" evidence="1">
    <location>
        <begin position="203"/>
        <end position="223"/>
    </location>
</feature>
<feature type="transmembrane region" description="Helical" evidence="1">
    <location>
        <begin position="76"/>
        <end position="95"/>
    </location>
</feature>
<feature type="transmembrane region" description="Helical" evidence="1">
    <location>
        <begin position="38"/>
        <end position="56"/>
    </location>
</feature>
<proteinExistence type="predicted"/>
<organism evidence="2">
    <name type="scientific">hydrocarbon metagenome</name>
    <dbReference type="NCBI Taxonomy" id="938273"/>
    <lineage>
        <taxon>unclassified sequences</taxon>
        <taxon>metagenomes</taxon>
        <taxon>ecological metagenomes</taxon>
    </lineage>
</organism>
<feature type="transmembrane region" description="Helical" evidence="1">
    <location>
        <begin position="331"/>
        <end position="352"/>
    </location>
</feature>
<feature type="transmembrane region" description="Helical" evidence="1">
    <location>
        <begin position="387"/>
        <end position="403"/>
    </location>
</feature>
<evidence type="ECO:0000256" key="1">
    <source>
        <dbReference type="SAM" id="Phobius"/>
    </source>
</evidence>
<dbReference type="EMBL" id="LNQE01001288">
    <property type="protein sequence ID" value="KUG19454.1"/>
    <property type="molecule type" value="Genomic_DNA"/>
</dbReference>
<keyword evidence="1" id="KW-0812">Transmembrane</keyword>
<feature type="transmembrane region" description="Helical" evidence="1">
    <location>
        <begin position="476"/>
        <end position="496"/>
    </location>
</feature>
<feature type="transmembrane region" description="Helical" evidence="1">
    <location>
        <begin position="259"/>
        <end position="279"/>
    </location>
</feature>
<protein>
    <recommendedName>
        <fullName evidence="3">DUF2206 domain-containing protein</fullName>
    </recommendedName>
</protein>
<feature type="transmembrane region" description="Helical" evidence="1">
    <location>
        <begin position="126"/>
        <end position="144"/>
    </location>
</feature>
<gene>
    <name evidence="2" type="ORF">ASZ90_010824</name>
</gene>
<comment type="caution">
    <text evidence="2">The sequence shown here is derived from an EMBL/GenBank/DDBJ whole genome shotgun (WGS) entry which is preliminary data.</text>
</comment>
<feature type="transmembrane region" description="Helical" evidence="1">
    <location>
        <begin position="101"/>
        <end position="119"/>
    </location>
</feature>
<accession>A0A0W8FFG2</accession>
<feature type="transmembrane region" description="Helical" evidence="1">
    <location>
        <begin position="235"/>
        <end position="253"/>
    </location>
</feature>
<feature type="transmembrane region" description="Helical" evidence="1">
    <location>
        <begin position="12"/>
        <end position="32"/>
    </location>
</feature>
<feature type="transmembrane region" description="Helical" evidence="1">
    <location>
        <begin position="444"/>
        <end position="464"/>
    </location>
</feature>
<feature type="transmembrane region" description="Helical" evidence="1">
    <location>
        <begin position="410"/>
        <end position="432"/>
    </location>
</feature>
<evidence type="ECO:0008006" key="3">
    <source>
        <dbReference type="Google" id="ProtNLM"/>
    </source>
</evidence>
<keyword evidence="1" id="KW-0472">Membrane</keyword>
<dbReference type="AlphaFoldDB" id="A0A0W8FFG2"/>
<keyword evidence="1" id="KW-1133">Transmembrane helix</keyword>